<dbReference type="Proteomes" id="UP000031760">
    <property type="component" value="Chromosome"/>
</dbReference>
<proteinExistence type="predicted"/>
<gene>
    <name evidence="1" type="ORF">NMS_0923</name>
</gene>
<reference evidence="1 2" key="1">
    <citation type="journal article" date="2014" name="Proc. Natl. Acad. Sci. U.S.A.">
        <title>Functional characterization of flavobacteria rhodopsins reveals a unique class of light-driven chloride pump in bacteria.</title>
        <authorList>
            <person name="Yoshizawa S."/>
            <person name="Kumagai Y."/>
            <person name="Kim H."/>
            <person name="Ogura Y."/>
            <person name="Hayashi T."/>
            <person name="Iwasaki W."/>
            <person name="DeLong E.F."/>
            <person name="Kogure K."/>
        </authorList>
    </citation>
    <scope>NUCLEOTIDE SEQUENCE [LARGE SCALE GENOMIC DNA]</scope>
    <source>
        <strain evidence="1 2">S1-08</strain>
    </source>
</reference>
<accession>W8VWP8</accession>
<evidence type="ECO:0000313" key="1">
    <source>
        <dbReference type="EMBL" id="BAO54932.1"/>
    </source>
</evidence>
<name>W8VWP8_9FLAO</name>
<protein>
    <submittedName>
        <fullName evidence="1">Uncharacterized protein</fullName>
    </submittedName>
</protein>
<organism evidence="1 2">
    <name type="scientific">Nonlabens marinus S1-08</name>
    <dbReference type="NCBI Taxonomy" id="1454201"/>
    <lineage>
        <taxon>Bacteria</taxon>
        <taxon>Pseudomonadati</taxon>
        <taxon>Bacteroidota</taxon>
        <taxon>Flavobacteriia</taxon>
        <taxon>Flavobacteriales</taxon>
        <taxon>Flavobacteriaceae</taxon>
        <taxon>Nonlabens</taxon>
    </lineage>
</organism>
<dbReference type="STRING" id="1454201.NMS_0923"/>
<dbReference type="KEGG" id="nmf:NMS_0923"/>
<keyword evidence="2" id="KW-1185">Reference proteome</keyword>
<evidence type="ECO:0000313" key="2">
    <source>
        <dbReference type="Proteomes" id="UP000031760"/>
    </source>
</evidence>
<dbReference type="AlphaFoldDB" id="W8VWP8"/>
<dbReference type="EMBL" id="AP014548">
    <property type="protein sequence ID" value="BAO54932.1"/>
    <property type="molecule type" value="Genomic_DNA"/>
</dbReference>
<sequence length="157" mass="18155">MSIVDNEDCAALAKQKMTFLSDGSLQSDRVVALEMEKLKACGIDDYDVRFFGTIDALSSLLKKMTKEKRLEFLTYGDLITNIKRMKETENFQKLKSLTQISQQLAERQANITTWSKDVQLFNELGASETVKDKVYRYLREHPENTLTYQELLTKLQK</sequence>
<dbReference type="HOGENOM" id="CLU_1473756_0_0_10"/>